<feature type="transmembrane region" description="Helical" evidence="1">
    <location>
        <begin position="20"/>
        <end position="37"/>
    </location>
</feature>
<gene>
    <name evidence="2" type="ORF">PQU95_05430</name>
</gene>
<dbReference type="EMBL" id="JAQQLF010000006">
    <property type="protein sequence ID" value="MDC7716654.1"/>
    <property type="molecule type" value="Genomic_DNA"/>
</dbReference>
<accession>A0ABT5IVQ4</accession>
<organism evidence="2 3">
    <name type="scientific">Vogesella aquatica</name>
    <dbReference type="NCBI Taxonomy" id="2984206"/>
    <lineage>
        <taxon>Bacteria</taxon>
        <taxon>Pseudomonadati</taxon>
        <taxon>Pseudomonadota</taxon>
        <taxon>Betaproteobacteria</taxon>
        <taxon>Neisseriales</taxon>
        <taxon>Chromobacteriaceae</taxon>
        <taxon>Vogesella</taxon>
    </lineage>
</organism>
<evidence type="ECO:0000256" key="1">
    <source>
        <dbReference type="SAM" id="Phobius"/>
    </source>
</evidence>
<feature type="transmembrane region" description="Helical" evidence="1">
    <location>
        <begin position="58"/>
        <end position="75"/>
    </location>
</feature>
<dbReference type="Proteomes" id="UP001219956">
    <property type="component" value="Unassembled WGS sequence"/>
</dbReference>
<name>A0ABT5IVQ4_9NEIS</name>
<evidence type="ECO:0000313" key="3">
    <source>
        <dbReference type="Proteomes" id="UP001219956"/>
    </source>
</evidence>
<protein>
    <submittedName>
        <fullName evidence="2">Uncharacterized protein</fullName>
    </submittedName>
</protein>
<keyword evidence="1" id="KW-1133">Transmembrane helix</keyword>
<proteinExistence type="predicted"/>
<keyword evidence="3" id="KW-1185">Reference proteome</keyword>
<reference evidence="2 3" key="1">
    <citation type="submission" date="2023-01" db="EMBL/GenBank/DDBJ databases">
        <title>Novel species of the genus Vogesella isolated from rivers.</title>
        <authorList>
            <person name="Lu H."/>
        </authorList>
    </citation>
    <scope>NUCLEOTIDE SEQUENCE [LARGE SCALE GENOMIC DNA]</scope>
    <source>
        <strain evidence="2 3">DC21W</strain>
    </source>
</reference>
<comment type="caution">
    <text evidence="2">The sequence shown here is derived from an EMBL/GenBank/DDBJ whole genome shotgun (WGS) entry which is preliminary data.</text>
</comment>
<keyword evidence="1" id="KW-0472">Membrane</keyword>
<keyword evidence="1" id="KW-0812">Transmembrane</keyword>
<sequence>MLGGLSGLTMYVLVPQPQRSLLFDVLCLLALFMVAAIRQQKMAPPSPHSASKLRRLQLAIPFFGGLLLAYFLALFL</sequence>
<evidence type="ECO:0000313" key="2">
    <source>
        <dbReference type="EMBL" id="MDC7716654.1"/>
    </source>
</evidence>
<dbReference type="RefSeq" id="WP_272751049.1">
    <property type="nucleotide sequence ID" value="NZ_JAQQLF010000006.1"/>
</dbReference>